<dbReference type="PANTHER" id="PTHR10201:SF142">
    <property type="entry name" value="MATRIX METALLOPROTEINASE-25"/>
    <property type="match status" value="1"/>
</dbReference>
<keyword evidence="6 10" id="KW-0862">Zinc</keyword>
<keyword evidence="8" id="KW-0865">Zymogen</keyword>
<dbReference type="PANTHER" id="PTHR10201">
    <property type="entry name" value="MATRIX METALLOPROTEINASE"/>
    <property type="match status" value="1"/>
</dbReference>
<gene>
    <name evidence="20" type="primary">LOC116939190</name>
</gene>
<comment type="cofactor">
    <cofactor evidence="11">
        <name>Zn(2+)</name>
        <dbReference type="ChEBI" id="CHEBI:29105"/>
    </cofactor>
    <text evidence="11">Binds 2 Zn(2+) ions per subunit.</text>
</comment>
<dbReference type="AlphaFoldDB" id="A0AAJ7SPJ2"/>
<evidence type="ECO:0000256" key="14">
    <source>
        <dbReference type="PROSITE-ProRule" id="PRU01011"/>
    </source>
</evidence>
<feature type="binding site" evidence="11">
    <location>
        <position position="503"/>
    </location>
    <ligand>
        <name>Ca(2+)</name>
        <dbReference type="ChEBI" id="CHEBI:29108"/>
        <label>5</label>
    </ligand>
</feature>
<keyword evidence="12" id="KW-1015">Disulfide bond</keyword>
<dbReference type="InterPro" id="IPR036375">
    <property type="entry name" value="Hemopexin-like_dom_sf"/>
</dbReference>
<dbReference type="CDD" id="cd04278">
    <property type="entry name" value="ZnMc_MMP"/>
    <property type="match status" value="1"/>
</dbReference>
<accession>A0AAJ7SPJ2</accession>
<feature type="compositionally biased region" description="Basic and acidic residues" evidence="15">
    <location>
        <begin position="611"/>
        <end position="625"/>
    </location>
</feature>
<dbReference type="InterPro" id="IPR018487">
    <property type="entry name" value="Hemopexin-like_repeat"/>
</dbReference>
<keyword evidence="16" id="KW-1133">Transmembrane helix</keyword>
<dbReference type="KEGG" id="pmrn:116939190"/>
<keyword evidence="16" id="KW-0812">Transmembrane</keyword>
<evidence type="ECO:0000313" key="19">
    <source>
        <dbReference type="Proteomes" id="UP001318040"/>
    </source>
</evidence>
<dbReference type="PRINTS" id="PR00138">
    <property type="entry name" value="MATRIXIN"/>
</dbReference>
<feature type="binding site" evidence="11">
    <location>
        <position position="293"/>
    </location>
    <ligand>
        <name>Ca(2+)</name>
        <dbReference type="ChEBI" id="CHEBI:29108"/>
        <label>3</label>
    </ligand>
</feature>
<feature type="repeat" description="Hemopexin" evidence="14">
    <location>
        <begin position="402"/>
        <end position="447"/>
    </location>
</feature>
<evidence type="ECO:0000256" key="2">
    <source>
        <dbReference type="ARBA" id="ARBA00022670"/>
    </source>
</evidence>
<evidence type="ECO:0000256" key="4">
    <source>
        <dbReference type="ARBA" id="ARBA00022737"/>
    </source>
</evidence>
<comment type="similarity">
    <text evidence="1">Belongs to the peptidase M10A family.</text>
</comment>
<feature type="binding site" evidence="11">
    <location>
        <position position="288"/>
    </location>
    <ligand>
        <name>Zn(2+)</name>
        <dbReference type="ChEBI" id="CHEBI:29105"/>
        <label>1</label>
    </ligand>
</feature>
<evidence type="ECO:0000256" key="8">
    <source>
        <dbReference type="ARBA" id="ARBA00023145"/>
    </source>
</evidence>
<dbReference type="SUPFAM" id="SSF47090">
    <property type="entry name" value="PGBD-like"/>
    <property type="match status" value="1"/>
</dbReference>
<dbReference type="PROSITE" id="PS51642">
    <property type="entry name" value="HEMOPEXIN_2"/>
    <property type="match status" value="4"/>
</dbReference>
<feature type="compositionally biased region" description="Basic residues" evidence="15">
    <location>
        <begin position="215"/>
        <end position="225"/>
    </location>
</feature>
<feature type="signal peptide" evidence="17">
    <location>
        <begin position="1"/>
        <end position="46"/>
    </location>
</feature>
<feature type="binding site" evidence="11">
    <location>
        <position position="259"/>
    </location>
    <ligand>
        <name>Zn(2+)</name>
        <dbReference type="ChEBI" id="CHEBI:29105"/>
        <label>1</label>
    </ligand>
</feature>
<dbReference type="Pfam" id="PF00045">
    <property type="entry name" value="Hemopexin"/>
    <property type="match status" value="4"/>
</dbReference>
<dbReference type="SUPFAM" id="SSF50923">
    <property type="entry name" value="Hemopexin-like domain"/>
    <property type="match status" value="1"/>
</dbReference>
<dbReference type="GO" id="GO:0030574">
    <property type="term" value="P:collagen catabolic process"/>
    <property type="evidence" value="ECO:0007669"/>
    <property type="project" value="TreeGrafter"/>
</dbReference>
<feature type="transmembrane region" description="Helical" evidence="16">
    <location>
        <begin position="643"/>
        <end position="665"/>
    </location>
</feature>
<feature type="modified residue" description="Phosphotyrosine; by PKDCC" evidence="13">
    <location>
        <position position="486"/>
    </location>
</feature>
<dbReference type="SUPFAM" id="SSF55486">
    <property type="entry name" value="Metalloproteases ('zincins'), catalytic domain"/>
    <property type="match status" value="1"/>
</dbReference>
<feature type="repeat" description="Hemopexin" evidence="14">
    <location>
        <begin position="547"/>
        <end position="591"/>
    </location>
</feature>
<dbReference type="InterPro" id="IPR002477">
    <property type="entry name" value="Peptidoglycan-bd-like"/>
</dbReference>
<dbReference type="InterPro" id="IPR024079">
    <property type="entry name" value="MetalloPept_cat_dom_sf"/>
</dbReference>
<dbReference type="PIRSF" id="PIRSF001191">
    <property type="entry name" value="Peptidase_M10A_matrix"/>
    <property type="match status" value="1"/>
</dbReference>
<feature type="active site" evidence="9">
    <location>
        <position position="314"/>
    </location>
</feature>
<feature type="binding site" evidence="10">
    <location>
        <position position="317"/>
    </location>
    <ligand>
        <name>Zn(2+)</name>
        <dbReference type="ChEBI" id="CHEBI:29105"/>
        <label>2</label>
        <note>catalytic</note>
    </ligand>
</feature>
<evidence type="ECO:0000313" key="20">
    <source>
        <dbReference type="RefSeq" id="XP_032803201.1"/>
    </source>
</evidence>
<evidence type="ECO:0000256" key="1">
    <source>
        <dbReference type="ARBA" id="ARBA00010370"/>
    </source>
</evidence>
<evidence type="ECO:0000256" key="13">
    <source>
        <dbReference type="PIRSR" id="PIRSR621190-4"/>
    </source>
</evidence>
<dbReference type="CDD" id="cd00094">
    <property type="entry name" value="HX"/>
    <property type="match status" value="1"/>
</dbReference>
<dbReference type="InterPro" id="IPR006026">
    <property type="entry name" value="Peptidase_Metallo"/>
</dbReference>
<dbReference type="InterPro" id="IPR000585">
    <property type="entry name" value="Hemopexin-like_dom"/>
</dbReference>
<reference evidence="20" key="1">
    <citation type="submission" date="2025-08" db="UniProtKB">
        <authorList>
            <consortium name="RefSeq"/>
        </authorList>
    </citation>
    <scope>IDENTIFICATION</scope>
    <source>
        <tissue evidence="20">Sperm</tissue>
    </source>
</reference>
<feature type="binding site" evidence="11">
    <location>
        <position position="249"/>
    </location>
    <ligand>
        <name>Ca(2+)</name>
        <dbReference type="ChEBI" id="CHEBI:29108"/>
        <label>2</label>
    </ligand>
</feature>
<evidence type="ECO:0000256" key="7">
    <source>
        <dbReference type="ARBA" id="ARBA00023049"/>
    </source>
</evidence>
<dbReference type="InterPro" id="IPR001818">
    <property type="entry name" value="Pept_M10_metallopeptidase"/>
</dbReference>
<evidence type="ECO:0000256" key="17">
    <source>
        <dbReference type="SAM" id="SignalP"/>
    </source>
</evidence>
<evidence type="ECO:0000256" key="15">
    <source>
        <dbReference type="SAM" id="MobiDB-lite"/>
    </source>
</evidence>
<keyword evidence="11" id="KW-0106">Calcium</keyword>
<feature type="region of interest" description="Disordered" evidence="15">
    <location>
        <begin position="186"/>
        <end position="246"/>
    </location>
</feature>
<evidence type="ECO:0000256" key="6">
    <source>
        <dbReference type="ARBA" id="ARBA00022833"/>
    </source>
</evidence>
<organism evidence="19 20">
    <name type="scientific">Petromyzon marinus</name>
    <name type="common">Sea lamprey</name>
    <dbReference type="NCBI Taxonomy" id="7757"/>
    <lineage>
        <taxon>Eukaryota</taxon>
        <taxon>Metazoa</taxon>
        <taxon>Chordata</taxon>
        <taxon>Craniata</taxon>
        <taxon>Vertebrata</taxon>
        <taxon>Cyclostomata</taxon>
        <taxon>Hyperoartia</taxon>
        <taxon>Petromyzontiformes</taxon>
        <taxon>Petromyzontidae</taxon>
        <taxon>Petromyzon</taxon>
    </lineage>
</organism>
<keyword evidence="2" id="KW-0645">Protease</keyword>
<feature type="binding site" evidence="11">
    <location>
        <position position="331"/>
    </location>
    <ligand>
        <name>Zn(2+)</name>
        <dbReference type="ChEBI" id="CHEBI:29105"/>
        <label>2</label>
        <note>catalytic</note>
    </ligand>
</feature>
<feature type="binding site" evidence="11">
    <location>
        <position position="406"/>
    </location>
    <ligand>
        <name>Ca(2+)</name>
        <dbReference type="ChEBI" id="CHEBI:29108"/>
        <label>4</label>
    </ligand>
</feature>
<dbReference type="FunFam" id="2.110.10.10:FF:000018">
    <property type="entry name" value="Matrix metallopeptidase 25b"/>
    <property type="match status" value="1"/>
</dbReference>
<keyword evidence="4" id="KW-0677">Repeat</keyword>
<feature type="chain" id="PRO_5042483639" evidence="17">
    <location>
        <begin position="47"/>
        <end position="669"/>
    </location>
</feature>
<dbReference type="CTD" id="4326"/>
<evidence type="ECO:0000256" key="3">
    <source>
        <dbReference type="ARBA" id="ARBA00022723"/>
    </source>
</evidence>
<feature type="compositionally biased region" description="Low complexity" evidence="15">
    <location>
        <begin position="205"/>
        <end position="214"/>
    </location>
</feature>
<feature type="binding site" evidence="11">
    <location>
        <position position="291"/>
    </location>
    <ligand>
        <name>Ca(2+)</name>
        <dbReference type="ChEBI" id="CHEBI:29108"/>
        <label>1</label>
    </ligand>
</feature>
<dbReference type="GO" id="GO:0005886">
    <property type="term" value="C:plasma membrane"/>
    <property type="evidence" value="ECO:0007669"/>
    <property type="project" value="TreeGrafter"/>
</dbReference>
<feature type="disulfide bond" evidence="12">
    <location>
        <begin position="401"/>
        <end position="591"/>
    </location>
</feature>
<feature type="binding site" description="in inhibited form" evidence="11">
    <location>
        <position position="117"/>
    </location>
    <ligand>
        <name>Zn(2+)</name>
        <dbReference type="ChEBI" id="CHEBI:29105"/>
        <label>2</label>
        <note>catalytic</note>
    </ligand>
</feature>
<feature type="binding site" evidence="11">
    <location>
        <position position="274"/>
    </location>
    <ligand>
        <name>Zn(2+)</name>
        <dbReference type="ChEBI" id="CHEBI:29105"/>
        <label>1</label>
    </ligand>
</feature>
<dbReference type="Pfam" id="PF00413">
    <property type="entry name" value="Peptidase_M10"/>
    <property type="match status" value="1"/>
</dbReference>
<dbReference type="Gene3D" id="2.110.10.10">
    <property type="entry name" value="Hemopexin-like domain"/>
    <property type="match status" value="1"/>
</dbReference>
<dbReference type="SMART" id="SM00235">
    <property type="entry name" value="ZnMc"/>
    <property type="match status" value="1"/>
</dbReference>
<proteinExistence type="inferred from homology"/>
<evidence type="ECO:0000256" key="16">
    <source>
        <dbReference type="SAM" id="Phobius"/>
    </source>
</evidence>
<evidence type="ECO:0000256" key="11">
    <source>
        <dbReference type="PIRSR" id="PIRSR621190-2"/>
    </source>
</evidence>
<feature type="repeat" description="Hemopexin" evidence="14">
    <location>
        <begin position="497"/>
        <end position="545"/>
    </location>
</feature>
<dbReference type="GO" id="GO:0004222">
    <property type="term" value="F:metalloendopeptidase activity"/>
    <property type="evidence" value="ECO:0007669"/>
    <property type="project" value="InterPro"/>
</dbReference>
<feature type="binding site" evidence="11">
    <location>
        <position position="266"/>
    </location>
    <ligand>
        <name>Ca(2+)</name>
        <dbReference type="ChEBI" id="CHEBI:29108"/>
        <label>3</label>
    </ligand>
</feature>
<keyword evidence="3 10" id="KW-0479">Metal-binding</keyword>
<dbReference type="RefSeq" id="XP_032803201.1">
    <property type="nucleotide sequence ID" value="XM_032947310.1"/>
</dbReference>
<keyword evidence="5" id="KW-0378">Hydrolase</keyword>
<feature type="binding site" evidence="11">
    <location>
        <position position="261"/>
    </location>
    <ligand>
        <name>Zn(2+)</name>
        <dbReference type="ChEBI" id="CHEBI:29105"/>
        <label>1</label>
    </ligand>
</feature>
<feature type="binding site" evidence="11">
    <location>
        <position position="267"/>
    </location>
    <ligand>
        <name>Ca(2+)</name>
        <dbReference type="ChEBI" id="CHEBI:29108"/>
        <label>3</label>
    </ligand>
</feature>
<dbReference type="InterPro" id="IPR033739">
    <property type="entry name" value="M10A_MMP"/>
</dbReference>
<feature type="binding site" evidence="11">
    <location>
        <position position="290"/>
    </location>
    <ligand>
        <name>Ca(2+)</name>
        <dbReference type="ChEBI" id="CHEBI:29108"/>
        <label>3</label>
    </ligand>
</feature>
<keyword evidence="17" id="KW-0732">Signal</keyword>
<dbReference type="Pfam" id="PF01471">
    <property type="entry name" value="PG_binding_1"/>
    <property type="match status" value="1"/>
</dbReference>
<feature type="binding site" evidence="10">
    <location>
        <position position="313"/>
    </location>
    <ligand>
        <name>Zn(2+)</name>
        <dbReference type="ChEBI" id="CHEBI:29105"/>
        <label>2</label>
        <note>catalytic</note>
    </ligand>
</feature>
<evidence type="ECO:0000256" key="12">
    <source>
        <dbReference type="PIRSR" id="PIRSR621190-3"/>
    </source>
</evidence>
<feature type="binding site" evidence="11">
    <location>
        <position position="455"/>
    </location>
    <ligand>
        <name>Ca(2+)</name>
        <dbReference type="ChEBI" id="CHEBI:29108"/>
        <label>4</label>
    </ligand>
</feature>
<evidence type="ECO:0000259" key="18">
    <source>
        <dbReference type="SMART" id="SM00235"/>
    </source>
</evidence>
<keyword evidence="16" id="KW-0472">Membrane</keyword>
<keyword evidence="7" id="KW-0482">Metalloprotease</keyword>
<dbReference type="InterPro" id="IPR036365">
    <property type="entry name" value="PGBD-like_sf"/>
</dbReference>
<dbReference type="GO" id="GO:0031012">
    <property type="term" value="C:extracellular matrix"/>
    <property type="evidence" value="ECO:0007669"/>
    <property type="project" value="InterPro"/>
</dbReference>
<dbReference type="InterPro" id="IPR021190">
    <property type="entry name" value="Pept_M10A"/>
</dbReference>
<sequence>MMQTSLSASSSAAAARFLRPRTDKFASLLKLLLLQLCVFNPGGVCATREKSGSGDVSKGIDWLTRYGYLPSPGKGTAQLQTRDGIARAIKAMQRFGGIPVTGEMDAQTLELMSRRRCSLPDMIGTSELVKRRRRRRYALSGSAWTKRDLTWRLNSFPLHAGLAAGTVRTLMSLALKAWSDVADVRFHERPTPPHGSLWSPQGWPHQHQQQQQQRQQRKGKMRRNNGRAAAAAMEQQQQQQQEEDAKEVDIVVEFARSDHGDGYPFDGPGGMLAHAFFPGEYSSAGDTHFDDDETWTYGNTDGSGTDVFAVAVHEFGHALGLSHSSSSDSIMRPYYAGPAGDPTKYRLPQDDREGIWKLYGPNRASPTAGSWPTDLPQHPVLPERPILPVTIQPRTDIPDRCHGHFDAVTQIRGEAFFFKGRYFWRRMAEGHLVSLQPAQIERFWKGFPSHVDKIDAIYERHDDHRILFFRGHEYWVFRDNQMMDGYPRPVTDFGLPESGVDAAFVWEHNGKTYFFKGSHYWRYDDRERRMDPGYPKDTSLWKGVPQHVDAMSWTDGHTYFFKGHHYWKFMDQSLEVEHGSPKSIANDWMHCNLAELPAPDAPGSPVDVPESGERRGGGGGDDRRGVRCQCEMSSGGLAWRRPAGAALFGLLPAVAAAALALPLVLSAAP</sequence>
<feature type="domain" description="Peptidase metallopeptidase" evidence="18">
    <location>
        <begin position="140"/>
        <end position="361"/>
    </location>
</feature>
<feature type="binding site" evidence="11">
    <location>
        <position position="286"/>
    </location>
    <ligand>
        <name>Ca(2+)</name>
        <dbReference type="ChEBI" id="CHEBI:29108"/>
        <label>2</label>
    </ligand>
</feature>
<name>A0AAJ7SPJ2_PETMA</name>
<feature type="region of interest" description="Disordered" evidence="15">
    <location>
        <begin position="599"/>
        <end position="626"/>
    </location>
</feature>
<feature type="binding site" evidence="10">
    <location>
        <position position="323"/>
    </location>
    <ligand>
        <name>Zn(2+)</name>
        <dbReference type="ChEBI" id="CHEBI:29105"/>
        <label>2</label>
        <note>catalytic</note>
    </ligand>
</feature>
<feature type="binding site" evidence="11">
    <location>
        <position position="293"/>
    </location>
    <ligand>
        <name>Ca(2+)</name>
        <dbReference type="ChEBI" id="CHEBI:29108"/>
        <label>1</label>
    </ligand>
</feature>
<dbReference type="SMART" id="SM00120">
    <property type="entry name" value="HX"/>
    <property type="match status" value="4"/>
</dbReference>
<evidence type="ECO:0000256" key="5">
    <source>
        <dbReference type="ARBA" id="ARBA00022801"/>
    </source>
</evidence>
<feature type="compositionally biased region" description="Low complexity" evidence="15">
    <location>
        <begin position="228"/>
        <end position="240"/>
    </location>
</feature>
<evidence type="ECO:0000256" key="10">
    <source>
        <dbReference type="PIRSR" id="PIRSR001191-2"/>
    </source>
</evidence>
<dbReference type="GO" id="GO:0008270">
    <property type="term" value="F:zinc ion binding"/>
    <property type="evidence" value="ECO:0007669"/>
    <property type="project" value="InterPro"/>
</dbReference>
<protein>
    <submittedName>
        <fullName evidence="20">Matrix metalloproteinase-25-like</fullName>
    </submittedName>
</protein>
<feature type="binding site" evidence="11">
    <location>
        <position position="549"/>
    </location>
    <ligand>
        <name>Ca(2+)</name>
        <dbReference type="ChEBI" id="CHEBI:29108"/>
        <label>4</label>
    </ligand>
</feature>
<feature type="repeat" description="Hemopexin" evidence="14">
    <location>
        <begin position="451"/>
        <end position="496"/>
    </location>
</feature>
<dbReference type="GO" id="GO:0006508">
    <property type="term" value="P:proteolysis"/>
    <property type="evidence" value="ECO:0007669"/>
    <property type="project" value="UniProtKB-KW"/>
</dbReference>
<evidence type="ECO:0000256" key="9">
    <source>
        <dbReference type="PIRSR" id="PIRSR001191-1"/>
    </source>
</evidence>
<dbReference type="Proteomes" id="UP001318040">
    <property type="component" value="Chromosome 5"/>
</dbReference>
<dbReference type="GO" id="GO:0005615">
    <property type="term" value="C:extracellular space"/>
    <property type="evidence" value="ECO:0007669"/>
    <property type="project" value="TreeGrafter"/>
</dbReference>
<comment type="cofactor">
    <cofactor evidence="11">
        <name>Ca(2+)</name>
        <dbReference type="ChEBI" id="CHEBI:29108"/>
    </cofactor>
    <text evidence="11">Can bind about 5 Ca(2+) ions per subunit.</text>
</comment>
<dbReference type="GO" id="GO:0030198">
    <property type="term" value="P:extracellular matrix organization"/>
    <property type="evidence" value="ECO:0007669"/>
    <property type="project" value="TreeGrafter"/>
</dbReference>
<keyword evidence="19" id="KW-1185">Reference proteome</keyword>
<dbReference type="Gene3D" id="3.40.390.10">
    <property type="entry name" value="Collagenase (Catalytic Domain)"/>
    <property type="match status" value="1"/>
</dbReference>